<reference evidence="2 3" key="1">
    <citation type="journal article" date="2016" name="Nat. Commun.">
        <title>Thousands of microbial genomes shed light on interconnected biogeochemical processes in an aquifer system.</title>
        <authorList>
            <person name="Anantharaman K."/>
            <person name="Brown C.T."/>
            <person name="Hug L.A."/>
            <person name="Sharon I."/>
            <person name="Castelle C.J."/>
            <person name="Probst A.J."/>
            <person name="Thomas B.C."/>
            <person name="Singh A."/>
            <person name="Wilkins M.J."/>
            <person name="Karaoz U."/>
            <person name="Brodie E.L."/>
            <person name="Williams K.H."/>
            <person name="Hubbard S.S."/>
            <person name="Banfield J.F."/>
        </authorList>
    </citation>
    <scope>NUCLEOTIDE SEQUENCE [LARGE SCALE GENOMIC DNA]</scope>
</reference>
<proteinExistence type="predicted"/>
<dbReference type="Proteomes" id="UP000176996">
    <property type="component" value="Unassembled WGS sequence"/>
</dbReference>
<protein>
    <recommendedName>
        <fullName evidence="4">Glycosyltransferase RgtA/B/C/D-like domain-containing protein</fullName>
    </recommendedName>
</protein>
<feature type="transmembrane region" description="Helical" evidence="1">
    <location>
        <begin position="110"/>
        <end position="131"/>
    </location>
</feature>
<organism evidence="2 3">
    <name type="scientific">Candidatus Jorgensenbacteria bacterium RIFCSPLOWO2_01_FULL_45_25b</name>
    <dbReference type="NCBI Taxonomy" id="1798471"/>
    <lineage>
        <taxon>Bacteria</taxon>
        <taxon>Candidatus Joergenseniibacteriota</taxon>
    </lineage>
</organism>
<dbReference type="EMBL" id="MFKK01000017">
    <property type="protein sequence ID" value="OGG40909.1"/>
    <property type="molecule type" value="Genomic_DNA"/>
</dbReference>
<evidence type="ECO:0000313" key="3">
    <source>
        <dbReference type="Proteomes" id="UP000176996"/>
    </source>
</evidence>
<accession>A0A1F6BVG0</accession>
<sequence>MNAQHIKISRMLTHKASLFIGIVSVVVLVFAVLQNTLNTSFFVRILFNDAKEFSDTGTITSDFMPIGYSGFLGSCMRIGGTEGIPACQAFVYISILITTLYFFKLRGLLGYLLALGIIIISLHPMLVLNVWRVHDGNMTVLMLVGFLASGFFYVRSKSVWSTLLFGGVTGAMLTIRINTILLVLPALLLLYKKEEKTKNYIKKGLLFLAGTAIVFMGINMAVKQTSVFFPGHGFYNLFSGANEYSEKYLLKDFSGENSHKEALEAKGIFSTKSFDDLMNIPSETYKTLSLNFIKEHPAEYLKLTGIKIITFFRPGYHSPEHFRWISSEGLKRVSKIILATPFFVWVYIVWKTKKNFFEKENLFIFSVIILYFAPFFVANADPRYRFPLDIICIADGYCRIALRKTKIT</sequence>
<keyword evidence="1" id="KW-0812">Transmembrane</keyword>
<keyword evidence="1" id="KW-0472">Membrane</keyword>
<comment type="caution">
    <text evidence="2">The sequence shown here is derived from an EMBL/GenBank/DDBJ whole genome shotgun (WGS) entry which is preliminary data.</text>
</comment>
<feature type="transmembrane region" description="Helical" evidence="1">
    <location>
        <begin position="362"/>
        <end position="380"/>
    </location>
</feature>
<dbReference type="STRING" id="1798471.A3A21_01405"/>
<feature type="transmembrane region" description="Helical" evidence="1">
    <location>
        <begin position="204"/>
        <end position="222"/>
    </location>
</feature>
<name>A0A1F6BVG0_9BACT</name>
<feature type="transmembrane region" description="Helical" evidence="1">
    <location>
        <begin position="333"/>
        <end position="350"/>
    </location>
</feature>
<evidence type="ECO:0008006" key="4">
    <source>
        <dbReference type="Google" id="ProtNLM"/>
    </source>
</evidence>
<keyword evidence="1" id="KW-1133">Transmembrane helix</keyword>
<evidence type="ECO:0000313" key="2">
    <source>
        <dbReference type="EMBL" id="OGG40909.1"/>
    </source>
</evidence>
<feature type="transmembrane region" description="Helical" evidence="1">
    <location>
        <begin position="12"/>
        <end position="33"/>
    </location>
</feature>
<dbReference type="AlphaFoldDB" id="A0A1F6BVG0"/>
<gene>
    <name evidence="2" type="ORF">A3A21_01405</name>
</gene>
<feature type="transmembrane region" description="Helical" evidence="1">
    <location>
        <begin position="163"/>
        <end position="184"/>
    </location>
</feature>
<evidence type="ECO:0000256" key="1">
    <source>
        <dbReference type="SAM" id="Phobius"/>
    </source>
</evidence>
<feature type="transmembrane region" description="Helical" evidence="1">
    <location>
        <begin position="137"/>
        <end position="154"/>
    </location>
</feature>